<dbReference type="InterPro" id="IPR036388">
    <property type="entry name" value="WH-like_DNA-bd_sf"/>
</dbReference>
<name>A0A517VT11_9PLAN</name>
<dbReference type="KEGG" id="gaw:V144x_16010"/>
<accession>A0A517VT11</accession>
<keyword evidence="4" id="KW-0804">Transcription</keyword>
<organism evidence="6 7">
    <name type="scientific">Gimesia aquarii</name>
    <dbReference type="NCBI Taxonomy" id="2527964"/>
    <lineage>
        <taxon>Bacteria</taxon>
        <taxon>Pseudomonadati</taxon>
        <taxon>Planctomycetota</taxon>
        <taxon>Planctomycetia</taxon>
        <taxon>Planctomycetales</taxon>
        <taxon>Planctomycetaceae</taxon>
        <taxon>Gimesia</taxon>
    </lineage>
</organism>
<reference evidence="6 7" key="1">
    <citation type="submission" date="2019-03" db="EMBL/GenBank/DDBJ databases">
        <title>Deep-cultivation of Planctomycetes and their phenomic and genomic characterization uncovers novel biology.</title>
        <authorList>
            <person name="Wiegand S."/>
            <person name="Jogler M."/>
            <person name="Boedeker C."/>
            <person name="Pinto D."/>
            <person name="Vollmers J."/>
            <person name="Rivas-Marin E."/>
            <person name="Kohn T."/>
            <person name="Peeters S.H."/>
            <person name="Heuer A."/>
            <person name="Rast P."/>
            <person name="Oberbeckmann S."/>
            <person name="Bunk B."/>
            <person name="Jeske O."/>
            <person name="Meyerdierks A."/>
            <person name="Storesund J.E."/>
            <person name="Kallscheuer N."/>
            <person name="Luecker S."/>
            <person name="Lage O.M."/>
            <person name="Pohl T."/>
            <person name="Merkel B.J."/>
            <person name="Hornburger P."/>
            <person name="Mueller R.-W."/>
            <person name="Bruemmer F."/>
            <person name="Labrenz M."/>
            <person name="Spormann A.M."/>
            <person name="Op den Camp H."/>
            <person name="Overmann J."/>
            <person name="Amann R."/>
            <person name="Jetten M.S.M."/>
            <person name="Mascher T."/>
            <person name="Medema M.H."/>
            <person name="Devos D.P."/>
            <person name="Kaster A.-K."/>
            <person name="Ovreas L."/>
            <person name="Rohde M."/>
            <person name="Galperin M.Y."/>
            <person name="Jogler C."/>
        </authorList>
    </citation>
    <scope>NUCLEOTIDE SEQUENCE [LARGE SCALE GENOMIC DNA]</scope>
    <source>
        <strain evidence="6 7">V144</strain>
    </source>
</reference>
<proteinExistence type="inferred from homology"/>
<dbReference type="InterPro" id="IPR014284">
    <property type="entry name" value="RNA_pol_sigma-70_dom"/>
</dbReference>
<protein>
    <submittedName>
        <fullName evidence="6">RNA polymerase sigma factor</fullName>
    </submittedName>
</protein>
<dbReference type="GO" id="GO:0016987">
    <property type="term" value="F:sigma factor activity"/>
    <property type="evidence" value="ECO:0007669"/>
    <property type="project" value="UniProtKB-KW"/>
</dbReference>
<dbReference type="PANTHER" id="PTHR43133:SF51">
    <property type="entry name" value="RNA POLYMERASE SIGMA FACTOR"/>
    <property type="match status" value="1"/>
</dbReference>
<dbReference type="RefSeq" id="WP_232102752.1">
    <property type="nucleotide sequence ID" value="NZ_CP037920.1"/>
</dbReference>
<dbReference type="Proteomes" id="UP000318704">
    <property type="component" value="Chromosome"/>
</dbReference>
<evidence type="ECO:0000256" key="1">
    <source>
        <dbReference type="ARBA" id="ARBA00010641"/>
    </source>
</evidence>
<keyword evidence="2" id="KW-0805">Transcription regulation</keyword>
<dbReference type="NCBIfam" id="TIGR02937">
    <property type="entry name" value="sigma70-ECF"/>
    <property type="match status" value="1"/>
</dbReference>
<dbReference type="SUPFAM" id="SSF88659">
    <property type="entry name" value="Sigma3 and sigma4 domains of RNA polymerase sigma factors"/>
    <property type="match status" value="1"/>
</dbReference>
<evidence type="ECO:0000256" key="2">
    <source>
        <dbReference type="ARBA" id="ARBA00023015"/>
    </source>
</evidence>
<dbReference type="Pfam" id="PF04542">
    <property type="entry name" value="Sigma70_r2"/>
    <property type="match status" value="1"/>
</dbReference>
<evidence type="ECO:0000259" key="5">
    <source>
        <dbReference type="Pfam" id="PF04542"/>
    </source>
</evidence>
<sequence>MSTFNTSSDQDARRVFTELLTTERLRIFGYIRTLVPHNSDAEDVYQHVCLTLWNKFSEFDQERDFFSWACGIAFFTVCNFRRSIQRDRHFFSQELIETMSAERMRHLSNHNTRLELLQDCFSGLSSADQELLLQATFEKQSIKEFAEKAGKTVQTLYNRLSTLRRELAQCILRKLKSEGQSQ</sequence>
<keyword evidence="3" id="KW-0731">Sigma factor</keyword>
<gene>
    <name evidence="6" type="ORF">V144x_16010</name>
</gene>
<evidence type="ECO:0000313" key="7">
    <source>
        <dbReference type="Proteomes" id="UP000318704"/>
    </source>
</evidence>
<feature type="domain" description="RNA polymerase sigma-70 region 2" evidence="5">
    <location>
        <begin position="24"/>
        <end position="86"/>
    </location>
</feature>
<dbReference type="InterPro" id="IPR013325">
    <property type="entry name" value="RNA_pol_sigma_r2"/>
</dbReference>
<dbReference type="SUPFAM" id="SSF88946">
    <property type="entry name" value="Sigma2 domain of RNA polymerase sigma factors"/>
    <property type="match status" value="1"/>
</dbReference>
<evidence type="ECO:0000256" key="3">
    <source>
        <dbReference type="ARBA" id="ARBA00023082"/>
    </source>
</evidence>
<evidence type="ECO:0000313" key="6">
    <source>
        <dbReference type="EMBL" id="QDT96148.1"/>
    </source>
</evidence>
<dbReference type="InterPro" id="IPR013324">
    <property type="entry name" value="RNA_pol_sigma_r3/r4-like"/>
</dbReference>
<dbReference type="NCBIfam" id="TIGR02989">
    <property type="entry name" value="Sig-70_gvs1"/>
    <property type="match status" value="1"/>
</dbReference>
<dbReference type="Gene3D" id="1.10.1740.10">
    <property type="match status" value="1"/>
</dbReference>
<dbReference type="GO" id="GO:0006352">
    <property type="term" value="P:DNA-templated transcription initiation"/>
    <property type="evidence" value="ECO:0007669"/>
    <property type="project" value="InterPro"/>
</dbReference>
<dbReference type="PANTHER" id="PTHR43133">
    <property type="entry name" value="RNA POLYMERASE ECF-TYPE SIGMA FACTO"/>
    <property type="match status" value="1"/>
</dbReference>
<dbReference type="InterPro" id="IPR039425">
    <property type="entry name" value="RNA_pol_sigma-70-like"/>
</dbReference>
<dbReference type="EMBL" id="CP037920">
    <property type="protein sequence ID" value="QDT96148.1"/>
    <property type="molecule type" value="Genomic_DNA"/>
</dbReference>
<dbReference type="Gene3D" id="1.10.10.10">
    <property type="entry name" value="Winged helix-like DNA-binding domain superfamily/Winged helix DNA-binding domain"/>
    <property type="match status" value="1"/>
</dbReference>
<dbReference type="InterPro" id="IPR007627">
    <property type="entry name" value="RNA_pol_sigma70_r2"/>
</dbReference>
<evidence type="ECO:0000256" key="4">
    <source>
        <dbReference type="ARBA" id="ARBA00023163"/>
    </source>
</evidence>
<dbReference type="InterPro" id="IPR014331">
    <property type="entry name" value="RNA_pol_sigma70_ECF_RHOBA"/>
</dbReference>
<comment type="similarity">
    <text evidence="1">Belongs to the sigma-70 factor family. ECF subfamily.</text>
</comment>
<dbReference type="AlphaFoldDB" id="A0A517VT11"/>